<gene>
    <name evidence="1" type="ORF">JYK14_28595</name>
</gene>
<evidence type="ECO:0000313" key="2">
    <source>
        <dbReference type="Proteomes" id="UP001523392"/>
    </source>
</evidence>
<reference evidence="1 2" key="1">
    <citation type="submission" date="2021-12" db="EMBL/GenBank/DDBJ databases">
        <title>Siccirubricoccus leaddurans sp. nov., a high concentration Zn2+ tolerance bacterium.</title>
        <authorList>
            <person name="Cao Y."/>
        </authorList>
    </citation>
    <scope>NUCLEOTIDE SEQUENCE [LARGE SCALE GENOMIC DNA]</scope>
    <source>
        <strain evidence="1 2">KC 17139</strain>
    </source>
</reference>
<feature type="non-terminal residue" evidence="1">
    <location>
        <position position="1"/>
    </location>
</feature>
<dbReference type="Pfam" id="PF08284">
    <property type="entry name" value="RVP_2"/>
    <property type="match status" value="1"/>
</dbReference>
<protein>
    <recommendedName>
        <fullName evidence="3">Reverse transcriptase domain-containing protein</fullName>
    </recommendedName>
</protein>
<accession>A0ABT1DDU5</accession>
<feature type="non-terminal residue" evidence="1">
    <location>
        <position position="69"/>
    </location>
</feature>
<dbReference type="EMBL" id="JAFIRR010000339">
    <property type="protein sequence ID" value="MCO6420079.1"/>
    <property type="molecule type" value="Genomic_DNA"/>
</dbReference>
<sequence>ARQDPNLVTGTFLLNDCYASVLFDTGADRSFVSDEFSPLIRISPIALKDKYSIELANGKFVKADKIIPG</sequence>
<proteinExistence type="predicted"/>
<dbReference type="Proteomes" id="UP001523392">
    <property type="component" value="Unassembled WGS sequence"/>
</dbReference>
<name>A0ABT1DDU5_9PROT</name>
<evidence type="ECO:0008006" key="3">
    <source>
        <dbReference type="Google" id="ProtNLM"/>
    </source>
</evidence>
<dbReference type="InterPro" id="IPR001969">
    <property type="entry name" value="Aspartic_peptidase_AS"/>
</dbReference>
<dbReference type="RefSeq" id="WP_252956735.1">
    <property type="nucleotide sequence ID" value="NZ_JAFIRR010000339.1"/>
</dbReference>
<organism evidence="1 2">
    <name type="scientific">Siccirubricoccus soli</name>
    <dbReference type="NCBI Taxonomy" id="2899147"/>
    <lineage>
        <taxon>Bacteria</taxon>
        <taxon>Pseudomonadati</taxon>
        <taxon>Pseudomonadota</taxon>
        <taxon>Alphaproteobacteria</taxon>
        <taxon>Acetobacterales</taxon>
        <taxon>Roseomonadaceae</taxon>
        <taxon>Siccirubricoccus</taxon>
    </lineage>
</organism>
<dbReference type="SUPFAM" id="SSF50630">
    <property type="entry name" value="Acid proteases"/>
    <property type="match status" value="1"/>
</dbReference>
<dbReference type="PROSITE" id="PS00141">
    <property type="entry name" value="ASP_PROTEASE"/>
    <property type="match status" value="1"/>
</dbReference>
<comment type="caution">
    <text evidence="1">The sequence shown here is derived from an EMBL/GenBank/DDBJ whole genome shotgun (WGS) entry which is preliminary data.</text>
</comment>
<evidence type="ECO:0000313" key="1">
    <source>
        <dbReference type="EMBL" id="MCO6420079.1"/>
    </source>
</evidence>
<keyword evidence="2" id="KW-1185">Reference proteome</keyword>
<dbReference type="InterPro" id="IPR021109">
    <property type="entry name" value="Peptidase_aspartic_dom_sf"/>
</dbReference>